<evidence type="ECO:0000256" key="3">
    <source>
        <dbReference type="SAM" id="SignalP"/>
    </source>
</evidence>
<dbReference type="InterPro" id="IPR000560">
    <property type="entry name" value="His_Pase_clade-2"/>
</dbReference>
<dbReference type="InterPro" id="IPR033379">
    <property type="entry name" value="Acid_Pase_AS"/>
</dbReference>
<keyword evidence="4" id="KW-1185">Reference proteome</keyword>
<dbReference type="Proteomes" id="UP000050640">
    <property type="component" value="Unplaced"/>
</dbReference>
<evidence type="ECO:0000256" key="1">
    <source>
        <dbReference type="ARBA" id="ARBA00000032"/>
    </source>
</evidence>
<evidence type="ECO:0000256" key="2">
    <source>
        <dbReference type="ARBA" id="ARBA00005375"/>
    </source>
</evidence>
<comment type="catalytic activity">
    <reaction evidence="1">
        <text>a phosphate monoester + H2O = an alcohol + phosphate</text>
        <dbReference type="Rhea" id="RHEA:15017"/>
        <dbReference type="ChEBI" id="CHEBI:15377"/>
        <dbReference type="ChEBI" id="CHEBI:30879"/>
        <dbReference type="ChEBI" id="CHEBI:43474"/>
        <dbReference type="ChEBI" id="CHEBI:67140"/>
        <dbReference type="EC" id="3.1.3.2"/>
    </reaction>
</comment>
<dbReference type="InterPro" id="IPR029033">
    <property type="entry name" value="His_PPase_superfam"/>
</dbReference>
<sequence>MWKVYGIILLSICSIVIKVISAQGESDEGELVYVQAIWRHGDRAPNHLPYPNDENNERVWPRGWGQITNIGMMQMYELGQFFRERYASFVKNFNKEDINLVSSRSDRAIVSGLAMLRGFFPASGQEVWLQNEQWQPLPIQITPTDALLKPTSFDCQTYDVESERENEALFRNISEHYADFFVFLANVTGHKKMNFKKAASLYDIQREIDHNMTQPSWVYRVWPQFDNETTLDIISNLKRIRRISEFNSPEKARLRGGLLMEDWIDRAKNVSLGLSITPRKIKLHSAHDGTMLALMYALGVSNDLLIPYASCAIMEIYKTANNHTTIRFFYKNGTNVYQLRLPGCSSDDNCTIAEVKKAVAGKSVQSVQQLNEAKNFLYNI</sequence>
<dbReference type="Gene3D" id="3.40.50.1240">
    <property type="entry name" value="Phosphoglycerate mutase-like"/>
    <property type="match status" value="1"/>
</dbReference>
<proteinExistence type="inferred from homology"/>
<dbReference type="PANTHER" id="PTHR11567">
    <property type="entry name" value="ACID PHOSPHATASE-RELATED"/>
    <property type="match status" value="1"/>
</dbReference>
<keyword evidence="3" id="KW-0732">Signal</keyword>
<dbReference type="Pfam" id="PF00328">
    <property type="entry name" value="His_Phos_2"/>
    <property type="match status" value="1"/>
</dbReference>
<evidence type="ECO:0000313" key="4">
    <source>
        <dbReference type="Proteomes" id="UP000050640"/>
    </source>
</evidence>
<dbReference type="SUPFAM" id="SSF53254">
    <property type="entry name" value="Phosphoglycerate mutase-like"/>
    <property type="match status" value="1"/>
</dbReference>
<evidence type="ECO:0000313" key="5">
    <source>
        <dbReference type="WBParaSite" id="EEL_0000970101-mRNA-1"/>
    </source>
</evidence>
<feature type="chain" id="PRO_5006448014" evidence="3">
    <location>
        <begin position="23"/>
        <end position="380"/>
    </location>
</feature>
<organism evidence="4 5">
    <name type="scientific">Elaeophora elaphi</name>
    <dbReference type="NCBI Taxonomy" id="1147741"/>
    <lineage>
        <taxon>Eukaryota</taxon>
        <taxon>Metazoa</taxon>
        <taxon>Ecdysozoa</taxon>
        <taxon>Nematoda</taxon>
        <taxon>Chromadorea</taxon>
        <taxon>Rhabditida</taxon>
        <taxon>Spirurina</taxon>
        <taxon>Spiruromorpha</taxon>
        <taxon>Filarioidea</taxon>
        <taxon>Onchocercidae</taxon>
        <taxon>Elaeophora</taxon>
    </lineage>
</organism>
<dbReference type="CDD" id="cd07061">
    <property type="entry name" value="HP_HAP_like"/>
    <property type="match status" value="1"/>
</dbReference>
<protein>
    <submittedName>
        <fullName evidence="5">Histidine acid phosphatase</fullName>
    </submittedName>
</protein>
<dbReference type="GO" id="GO:0003993">
    <property type="term" value="F:acid phosphatase activity"/>
    <property type="evidence" value="ECO:0007669"/>
    <property type="project" value="UniProtKB-EC"/>
</dbReference>
<feature type="signal peptide" evidence="3">
    <location>
        <begin position="1"/>
        <end position="22"/>
    </location>
</feature>
<reference evidence="5" key="1">
    <citation type="submission" date="2017-02" db="UniProtKB">
        <authorList>
            <consortium name="WormBaseParasite"/>
        </authorList>
    </citation>
    <scope>IDENTIFICATION</scope>
</reference>
<name>A0A0R3S4I2_9BILA</name>
<dbReference type="STRING" id="1147741.A0A0R3S4I2"/>
<accession>A0A0R3S4I2</accession>
<dbReference type="AlphaFoldDB" id="A0A0R3S4I2"/>
<comment type="similarity">
    <text evidence="2">Belongs to the histidine acid phosphatase family.</text>
</comment>
<dbReference type="PROSITE" id="PS00616">
    <property type="entry name" value="HIS_ACID_PHOSPHAT_1"/>
    <property type="match status" value="1"/>
</dbReference>
<dbReference type="InterPro" id="IPR050645">
    <property type="entry name" value="Histidine_acid_phosphatase"/>
</dbReference>
<dbReference type="WBParaSite" id="EEL_0000970101-mRNA-1">
    <property type="protein sequence ID" value="EEL_0000970101-mRNA-1"/>
    <property type="gene ID" value="EEL_0000970101"/>
</dbReference>
<dbReference type="PANTHER" id="PTHR11567:SF210">
    <property type="entry name" value="ACID PHOSPHATASE 5-RELATED"/>
    <property type="match status" value="1"/>
</dbReference>